<accession>A0A834YQT4</accession>
<keyword evidence="4" id="KW-0539">Nucleus</keyword>
<name>A0A834YQT4_TETSI</name>
<sequence>MDFDLQSIFVGQGSEDRSFNSVFAGGSFPTVSSMINLDRTLFQGADYGIGTTQLGFPYILTSDPVALSYFTEDLQQFQQKQLSDCSINGEKRLDSINFSAEKLKLPKSEPDQPNVSNLEMGEQYPDTLHLQENFSIVESSLKRLRSSSLTDSYKLDSIVRNLPSPNPSFFPLFHPPNPPSPPVIPQSVLARQRRRKISDRTQCLQKLMPWDKKMDMATMLEEAYKYIKFLKAQVSVLQSMSSESSFTSRIPVAAGDYAGLEKLNRQQLLQVVLNSPVAQTMMCSKECCVVSLEQLLFLKNINGRKILQQQMLLGASSGRVEASSKYFNGYSLS</sequence>
<evidence type="ECO:0000259" key="5">
    <source>
        <dbReference type="PROSITE" id="PS50888"/>
    </source>
</evidence>
<organism evidence="6 7">
    <name type="scientific">Tetracentron sinense</name>
    <name type="common">Spur-leaf</name>
    <dbReference type="NCBI Taxonomy" id="13715"/>
    <lineage>
        <taxon>Eukaryota</taxon>
        <taxon>Viridiplantae</taxon>
        <taxon>Streptophyta</taxon>
        <taxon>Embryophyta</taxon>
        <taxon>Tracheophyta</taxon>
        <taxon>Spermatophyta</taxon>
        <taxon>Magnoliopsida</taxon>
        <taxon>Trochodendrales</taxon>
        <taxon>Trochodendraceae</taxon>
        <taxon>Tetracentron</taxon>
    </lineage>
</organism>
<keyword evidence="7" id="KW-1185">Reference proteome</keyword>
<keyword evidence="3" id="KW-0804">Transcription</keyword>
<dbReference type="PROSITE" id="PS50888">
    <property type="entry name" value="BHLH"/>
    <property type="match status" value="1"/>
</dbReference>
<comment type="subcellular location">
    <subcellularLocation>
        <location evidence="1">Nucleus</location>
    </subcellularLocation>
</comment>
<dbReference type="SUPFAM" id="SSF47459">
    <property type="entry name" value="HLH, helix-loop-helix DNA-binding domain"/>
    <property type="match status" value="1"/>
</dbReference>
<evidence type="ECO:0000256" key="1">
    <source>
        <dbReference type="ARBA" id="ARBA00004123"/>
    </source>
</evidence>
<dbReference type="GO" id="GO:0005634">
    <property type="term" value="C:nucleus"/>
    <property type="evidence" value="ECO:0007669"/>
    <property type="project" value="UniProtKB-SubCell"/>
</dbReference>
<dbReference type="SMART" id="SM00353">
    <property type="entry name" value="HLH"/>
    <property type="match status" value="1"/>
</dbReference>
<evidence type="ECO:0000256" key="3">
    <source>
        <dbReference type="ARBA" id="ARBA00023163"/>
    </source>
</evidence>
<dbReference type="OMA" id="MPCESSF"/>
<evidence type="ECO:0000313" key="7">
    <source>
        <dbReference type="Proteomes" id="UP000655225"/>
    </source>
</evidence>
<dbReference type="EMBL" id="JABCRI010000017">
    <property type="protein sequence ID" value="KAF8391451.1"/>
    <property type="molecule type" value="Genomic_DNA"/>
</dbReference>
<evidence type="ECO:0000256" key="2">
    <source>
        <dbReference type="ARBA" id="ARBA00023015"/>
    </source>
</evidence>
<gene>
    <name evidence="6" type="ORF">HHK36_023756</name>
</gene>
<evidence type="ECO:0000256" key="4">
    <source>
        <dbReference type="ARBA" id="ARBA00023242"/>
    </source>
</evidence>
<comment type="caution">
    <text evidence="6">The sequence shown here is derived from an EMBL/GenBank/DDBJ whole genome shotgun (WGS) entry which is preliminary data.</text>
</comment>
<dbReference type="GO" id="GO:0003700">
    <property type="term" value="F:DNA-binding transcription factor activity"/>
    <property type="evidence" value="ECO:0007669"/>
    <property type="project" value="InterPro"/>
</dbReference>
<reference evidence="6 7" key="1">
    <citation type="submission" date="2020-04" db="EMBL/GenBank/DDBJ databases">
        <title>Plant Genome Project.</title>
        <authorList>
            <person name="Zhang R.-G."/>
        </authorList>
    </citation>
    <scope>NUCLEOTIDE SEQUENCE [LARGE SCALE GENOMIC DNA]</scope>
    <source>
        <strain evidence="6">YNK0</strain>
        <tissue evidence="6">Leaf</tissue>
    </source>
</reference>
<dbReference type="PANTHER" id="PTHR45914:SF24">
    <property type="entry name" value="BHLH DOMAIN-CONTAINING PROTEIN"/>
    <property type="match status" value="1"/>
</dbReference>
<dbReference type="InterPro" id="IPR036638">
    <property type="entry name" value="HLH_DNA-bd_sf"/>
</dbReference>
<dbReference type="PANTHER" id="PTHR45914">
    <property type="entry name" value="TRANSCRIPTION FACTOR HEC3-RELATED"/>
    <property type="match status" value="1"/>
</dbReference>
<dbReference type="Proteomes" id="UP000655225">
    <property type="component" value="Unassembled WGS sequence"/>
</dbReference>
<feature type="domain" description="BHLH" evidence="5">
    <location>
        <begin position="181"/>
        <end position="230"/>
    </location>
</feature>
<evidence type="ECO:0000313" key="6">
    <source>
        <dbReference type="EMBL" id="KAF8391451.1"/>
    </source>
</evidence>
<dbReference type="Pfam" id="PF00010">
    <property type="entry name" value="HLH"/>
    <property type="match status" value="1"/>
</dbReference>
<dbReference type="InterPro" id="IPR011598">
    <property type="entry name" value="bHLH_dom"/>
</dbReference>
<dbReference type="Gene3D" id="4.10.280.10">
    <property type="entry name" value="Helix-loop-helix DNA-binding domain"/>
    <property type="match status" value="1"/>
</dbReference>
<dbReference type="OrthoDB" id="1610519at2759"/>
<dbReference type="InterPro" id="IPR045843">
    <property type="entry name" value="IND-like"/>
</dbReference>
<dbReference type="AlphaFoldDB" id="A0A834YQT4"/>
<keyword evidence="2" id="KW-0805">Transcription regulation</keyword>
<protein>
    <recommendedName>
        <fullName evidence="5">BHLH domain-containing protein</fullName>
    </recommendedName>
</protein>
<proteinExistence type="predicted"/>
<dbReference type="GO" id="GO:0046983">
    <property type="term" value="F:protein dimerization activity"/>
    <property type="evidence" value="ECO:0007669"/>
    <property type="project" value="InterPro"/>
</dbReference>